<name>A0AAQ3QCI0_9LILI</name>
<evidence type="ECO:0000313" key="2">
    <source>
        <dbReference type="Proteomes" id="UP001327560"/>
    </source>
</evidence>
<protein>
    <submittedName>
        <fullName evidence="1">Uncharacterized protein</fullName>
    </submittedName>
</protein>
<keyword evidence="2" id="KW-1185">Reference proteome</keyword>
<proteinExistence type="predicted"/>
<dbReference type="PANTHER" id="PTHR31973">
    <property type="entry name" value="POLYPROTEIN, PUTATIVE-RELATED"/>
    <property type="match status" value="1"/>
</dbReference>
<accession>A0AAQ3QCI0</accession>
<dbReference type="EMBL" id="CP136893">
    <property type="protein sequence ID" value="WOL04516.1"/>
    <property type="molecule type" value="Genomic_DNA"/>
</dbReference>
<reference evidence="1 2" key="1">
    <citation type="submission" date="2023-10" db="EMBL/GenBank/DDBJ databases">
        <title>Chromosome-scale genome assembly provides insights into flower coloration mechanisms of Canna indica.</title>
        <authorList>
            <person name="Li C."/>
        </authorList>
    </citation>
    <scope>NUCLEOTIDE SEQUENCE [LARGE SCALE GENOMIC DNA]</scope>
    <source>
        <tissue evidence="1">Flower</tissue>
    </source>
</reference>
<gene>
    <name evidence="1" type="ORF">Cni_G13237</name>
</gene>
<dbReference type="AlphaFoldDB" id="A0AAQ3QCI0"/>
<dbReference type="Proteomes" id="UP001327560">
    <property type="component" value="Chromosome 4"/>
</dbReference>
<evidence type="ECO:0000313" key="1">
    <source>
        <dbReference type="EMBL" id="WOL04516.1"/>
    </source>
</evidence>
<organism evidence="1 2">
    <name type="scientific">Canna indica</name>
    <name type="common">Indian-shot</name>
    <dbReference type="NCBI Taxonomy" id="4628"/>
    <lineage>
        <taxon>Eukaryota</taxon>
        <taxon>Viridiplantae</taxon>
        <taxon>Streptophyta</taxon>
        <taxon>Embryophyta</taxon>
        <taxon>Tracheophyta</taxon>
        <taxon>Spermatophyta</taxon>
        <taxon>Magnoliopsida</taxon>
        <taxon>Liliopsida</taxon>
        <taxon>Zingiberales</taxon>
        <taxon>Cannaceae</taxon>
        <taxon>Canna</taxon>
    </lineage>
</organism>
<sequence length="131" mass="15007">MKTEFKDACRPIICINGCFLKRLYRGQLLSAIANDVNDEIYIPLHGLQWMLSVITVGSGSCITYLKIYVQLKRMAGLLCQINKRYLYANFKKSHPGKTLKDELWNAAKATTFNSFKACMERIKNIDQSAYD</sequence>
<dbReference type="PANTHER" id="PTHR31973:SF187">
    <property type="entry name" value="MUTATOR TRANSPOSASE MUDRA PROTEIN"/>
    <property type="match status" value="1"/>
</dbReference>